<evidence type="ECO:0000313" key="2">
    <source>
        <dbReference type="Proteomes" id="UP000190274"/>
    </source>
</evidence>
<dbReference type="AlphaFoldDB" id="A0A1G4JZ51"/>
<protein>
    <submittedName>
        <fullName evidence="1">LADA_0H01112g1_1</fullName>
    </submittedName>
</protein>
<keyword evidence="2" id="KW-1185">Reference proteome</keyword>
<sequence>MSTMPAAERQWLGGRKRGYGVSLSEWSAREHRRREYRRSEYTLSESTFSEYSSSEYTSGEQHGLFRSVCTLSKTNLTIPQSRDAQNLPRDFKIKVTSEVTGADEYRRTSEYISLSDLISRAQHVHTRVQPATLRAFSRFQGYSSKIYRALCGHMRPHAAVLGTCTQSTRLEWLAPGEEDQPPAKASSGACIWIHTAASIYTKVNKEVQPSPNWPTRF</sequence>
<proteinExistence type="predicted"/>
<reference evidence="1 2" key="1">
    <citation type="submission" date="2016-03" db="EMBL/GenBank/DDBJ databases">
        <authorList>
            <person name="Devillers H."/>
        </authorList>
    </citation>
    <scope>NUCLEOTIDE SEQUENCE [LARGE SCALE GENOMIC DNA]</scope>
    <source>
        <strain evidence="1">CBS 10888</strain>
    </source>
</reference>
<dbReference type="Proteomes" id="UP000190274">
    <property type="component" value="Chromosome H"/>
</dbReference>
<accession>A0A1G4JZ51</accession>
<gene>
    <name evidence="1" type="ORF">LADA_0H01112G</name>
</gene>
<dbReference type="EMBL" id="LT598461">
    <property type="protein sequence ID" value="SCU96471.1"/>
    <property type="molecule type" value="Genomic_DNA"/>
</dbReference>
<evidence type="ECO:0000313" key="1">
    <source>
        <dbReference type="EMBL" id="SCU96471.1"/>
    </source>
</evidence>
<organism evidence="1 2">
    <name type="scientific">Lachancea dasiensis</name>
    <dbReference type="NCBI Taxonomy" id="1072105"/>
    <lineage>
        <taxon>Eukaryota</taxon>
        <taxon>Fungi</taxon>
        <taxon>Dikarya</taxon>
        <taxon>Ascomycota</taxon>
        <taxon>Saccharomycotina</taxon>
        <taxon>Saccharomycetes</taxon>
        <taxon>Saccharomycetales</taxon>
        <taxon>Saccharomycetaceae</taxon>
        <taxon>Lachancea</taxon>
    </lineage>
</organism>
<name>A0A1G4JZ51_9SACH</name>